<keyword evidence="1" id="KW-0472">Membrane</keyword>
<dbReference type="EMBL" id="QOVM01000002">
    <property type="protein sequence ID" value="RXG23227.1"/>
    <property type="molecule type" value="Genomic_DNA"/>
</dbReference>
<dbReference type="Proteomes" id="UP000289238">
    <property type="component" value="Unassembled WGS sequence"/>
</dbReference>
<keyword evidence="1" id="KW-0812">Transmembrane</keyword>
<feature type="transmembrane region" description="Helical" evidence="1">
    <location>
        <begin position="114"/>
        <end position="134"/>
    </location>
</feature>
<gene>
    <name evidence="2" type="ORF">DSM00_839</name>
</gene>
<feature type="transmembrane region" description="Helical" evidence="1">
    <location>
        <begin position="56"/>
        <end position="74"/>
    </location>
</feature>
<proteinExistence type="predicted"/>
<feature type="transmembrane region" description="Helical" evidence="1">
    <location>
        <begin position="29"/>
        <end position="50"/>
    </location>
</feature>
<dbReference type="AlphaFoldDB" id="A0A4Q0P969"/>
<evidence type="ECO:0000313" key="3">
    <source>
        <dbReference type="Proteomes" id="UP000289238"/>
    </source>
</evidence>
<feature type="transmembrane region" description="Helical" evidence="1">
    <location>
        <begin position="146"/>
        <end position="165"/>
    </location>
</feature>
<feature type="transmembrane region" description="Helical" evidence="1">
    <location>
        <begin position="6"/>
        <end position="22"/>
    </location>
</feature>
<name>A0A4Q0P969_9FLAO</name>
<evidence type="ECO:0000313" key="2">
    <source>
        <dbReference type="EMBL" id="RXG23227.1"/>
    </source>
</evidence>
<evidence type="ECO:0008006" key="4">
    <source>
        <dbReference type="Google" id="ProtNLM"/>
    </source>
</evidence>
<feature type="transmembrane region" description="Helical" evidence="1">
    <location>
        <begin position="86"/>
        <end position="108"/>
    </location>
</feature>
<keyword evidence="1" id="KW-1133">Transmembrane helix</keyword>
<comment type="caution">
    <text evidence="2">The sequence shown here is derived from an EMBL/GenBank/DDBJ whole genome shotgun (WGS) entry which is preliminary data.</text>
</comment>
<sequence>MEWGFYIKPLYGMFFYLFYYYAVKKHSIVLLIFQITSIIAEVFFVLDLNMYFDEVLYFYFIATSMMLFLFVPILKIKSREVTREMTLEPLLGVLFCAYLIGHMLTLFYDSVPNKLLLIIGAVFLFAFTAVCSLIPLRSGHPSNIKAYIIAGTLVIECVTGFIYYYMLEIPIMFSVLTISICFHKAAVTSYFVDVTKILKDQEEYI</sequence>
<protein>
    <recommendedName>
        <fullName evidence="4">YhhN-like protein</fullName>
    </recommendedName>
</protein>
<feature type="transmembrane region" description="Helical" evidence="1">
    <location>
        <begin position="171"/>
        <end position="192"/>
    </location>
</feature>
<accession>A0A4Q0P969</accession>
<evidence type="ECO:0000256" key="1">
    <source>
        <dbReference type="SAM" id="Phobius"/>
    </source>
</evidence>
<reference evidence="2 3" key="1">
    <citation type="submission" date="2018-07" db="EMBL/GenBank/DDBJ databases">
        <title>Leeuwenhoekiella genomics.</title>
        <authorList>
            <person name="Tahon G."/>
            <person name="Willems A."/>
        </authorList>
    </citation>
    <scope>NUCLEOTIDE SEQUENCE [LARGE SCALE GENOMIC DNA]</scope>
    <source>
        <strain evidence="2 3">LMG 22550</strain>
    </source>
</reference>
<keyword evidence="3" id="KW-1185">Reference proteome</keyword>
<organism evidence="2 3">
    <name type="scientific">Leeuwenhoekiella aequorea</name>
    <dbReference type="NCBI Taxonomy" id="283736"/>
    <lineage>
        <taxon>Bacteria</taxon>
        <taxon>Pseudomonadati</taxon>
        <taxon>Bacteroidota</taxon>
        <taxon>Flavobacteriia</taxon>
        <taxon>Flavobacteriales</taxon>
        <taxon>Flavobacteriaceae</taxon>
        <taxon>Leeuwenhoekiella</taxon>
    </lineage>
</organism>